<feature type="domain" description="Glycoside hydrolase family 20 catalytic" evidence="6">
    <location>
        <begin position="127"/>
        <end position="372"/>
    </location>
</feature>
<accession>A0ABS1T9Z4</accession>
<dbReference type="RefSeq" id="WP_202748838.1">
    <property type="nucleotide sequence ID" value="NZ_JAESWC010000004.1"/>
</dbReference>
<evidence type="ECO:0000256" key="1">
    <source>
        <dbReference type="ARBA" id="ARBA00001231"/>
    </source>
</evidence>
<protein>
    <recommendedName>
        <fullName evidence="3">beta-N-acetylhexosaminidase</fullName>
        <ecNumber evidence="3">3.2.1.52</ecNumber>
    </recommendedName>
</protein>
<dbReference type="SUPFAM" id="SSF55545">
    <property type="entry name" value="beta-N-acetylhexosaminidase-like domain"/>
    <property type="match status" value="1"/>
</dbReference>
<proteinExistence type="inferred from homology"/>
<dbReference type="InterPro" id="IPR029018">
    <property type="entry name" value="Hex-like_dom2"/>
</dbReference>
<dbReference type="EMBL" id="JAESWC010000004">
    <property type="protein sequence ID" value="MBL4936165.1"/>
    <property type="molecule type" value="Genomic_DNA"/>
</dbReference>
<feature type="domain" description="Beta-hexosaminidase bacterial type N-terminal" evidence="7">
    <location>
        <begin position="2"/>
        <end position="124"/>
    </location>
</feature>
<keyword evidence="9" id="KW-1185">Reference proteome</keyword>
<comment type="catalytic activity">
    <reaction evidence="1">
        <text>Hydrolysis of terminal non-reducing N-acetyl-D-hexosamine residues in N-acetyl-beta-D-hexosaminides.</text>
        <dbReference type="EC" id="3.2.1.52"/>
    </reaction>
</comment>
<evidence type="ECO:0000313" key="8">
    <source>
        <dbReference type="EMBL" id="MBL4936165.1"/>
    </source>
</evidence>
<dbReference type="PANTHER" id="PTHR22600:SF57">
    <property type="entry name" value="BETA-N-ACETYLHEXOSAMINIDASE"/>
    <property type="match status" value="1"/>
</dbReference>
<dbReference type="PRINTS" id="PR00738">
    <property type="entry name" value="GLHYDRLASE20"/>
</dbReference>
<dbReference type="SUPFAM" id="SSF51445">
    <property type="entry name" value="(Trans)glycosidases"/>
    <property type="match status" value="1"/>
</dbReference>
<comment type="similarity">
    <text evidence="2">Belongs to the glycosyl hydrolase 20 family.</text>
</comment>
<evidence type="ECO:0000256" key="3">
    <source>
        <dbReference type="ARBA" id="ARBA00012663"/>
    </source>
</evidence>
<dbReference type="InterPro" id="IPR017853">
    <property type="entry name" value="GH"/>
</dbReference>
<evidence type="ECO:0000256" key="2">
    <source>
        <dbReference type="ARBA" id="ARBA00006285"/>
    </source>
</evidence>
<name>A0ABS1T9Z4_9CLOT</name>
<dbReference type="InterPro" id="IPR025705">
    <property type="entry name" value="Beta_hexosaminidase_sua/sub"/>
</dbReference>
<organism evidence="8 9">
    <name type="scientific">Clostridium rhizosphaerae</name>
    <dbReference type="NCBI Taxonomy" id="2803861"/>
    <lineage>
        <taxon>Bacteria</taxon>
        <taxon>Bacillati</taxon>
        <taxon>Bacillota</taxon>
        <taxon>Clostridia</taxon>
        <taxon>Eubacteriales</taxon>
        <taxon>Clostridiaceae</taxon>
        <taxon>Clostridium</taxon>
    </lineage>
</organism>
<dbReference type="PANTHER" id="PTHR22600">
    <property type="entry name" value="BETA-HEXOSAMINIDASE"/>
    <property type="match status" value="1"/>
</dbReference>
<evidence type="ECO:0000256" key="5">
    <source>
        <dbReference type="ARBA" id="ARBA00023295"/>
    </source>
</evidence>
<dbReference type="Pfam" id="PF02838">
    <property type="entry name" value="Glyco_hydro_20b"/>
    <property type="match status" value="1"/>
</dbReference>
<dbReference type="EC" id="3.2.1.52" evidence="3"/>
<dbReference type="Gene3D" id="3.20.20.80">
    <property type="entry name" value="Glycosidases"/>
    <property type="match status" value="1"/>
</dbReference>
<dbReference type="CDD" id="cd06565">
    <property type="entry name" value="GH20_GcnA-like"/>
    <property type="match status" value="1"/>
</dbReference>
<dbReference type="InterPro" id="IPR015883">
    <property type="entry name" value="Glyco_hydro_20_cat"/>
</dbReference>
<dbReference type="Pfam" id="PF00728">
    <property type="entry name" value="Glyco_hydro_20"/>
    <property type="match status" value="1"/>
</dbReference>
<dbReference type="Proteomes" id="UP000632377">
    <property type="component" value="Unassembled WGS sequence"/>
</dbReference>
<keyword evidence="4" id="KW-0378">Hydrolase</keyword>
<comment type="caution">
    <text evidence="8">The sequence shown here is derived from an EMBL/GenBank/DDBJ whole genome shotgun (WGS) entry which is preliminary data.</text>
</comment>
<evidence type="ECO:0000256" key="4">
    <source>
        <dbReference type="ARBA" id="ARBA00022801"/>
    </source>
</evidence>
<dbReference type="Gene3D" id="3.30.379.10">
    <property type="entry name" value="Chitobiase/beta-hexosaminidase domain 2-like"/>
    <property type="match status" value="1"/>
</dbReference>
<evidence type="ECO:0000259" key="7">
    <source>
        <dbReference type="Pfam" id="PF02838"/>
    </source>
</evidence>
<sequence length="619" mass="71888">MYLIPAPKELTFHEKNFYISRSTEIVLDYSCNFNDYESAKLLKSEIKKSTNIDIKINKAIKKTDKSIFLRKETGDREGYTIEISENSVVVTGNDDAGLFYGIQTLRQIIRQEGVVLPALLIKDAPYFKNRGFYHDVTRGKVPTLETLKELVDRLSFYKINQLQLYVEHTYAFKNFSEVWTGKDPLTTEEIMELDKYCKDKNVELVPSIATFGHLYEVLMTKTYNHLCELENYKGEPYSWHERNAHHTLDVSQEESIEFVKSMLEEFIPLFSSEKFNICCDETFDIGKGKSAKLAESQGVERLYVDFLKKIMEYVKTYDKQIMFWGDIIVKSPEYLKEISKDVVCLNWAYHYTVTEDDTKTLAKAGVKQYVCPGVGGWNRIMNSMDSAFININKMISYGKKYGAVGVLNTDWGDYGHVNLFGNSMPGMIYGAALSWNPEDNSELSYMDEAISTLEFGKDAKNIAALLRELSKKETDQWKYIVFFAEHKIIKNENIERGFKELDRVSEAAMTEWYHEARRLEAEILKEGSKAYSNRSIDIEEFIVSARGVALVNAACICIKKYEFKHEEIVEVKERSSLAVELEYWLADFSGLWRKRNKESELYRIRDMIKYLCNYIRDIK</sequence>
<dbReference type="InterPro" id="IPR015882">
    <property type="entry name" value="HEX_bac_N"/>
</dbReference>
<evidence type="ECO:0000313" key="9">
    <source>
        <dbReference type="Proteomes" id="UP000632377"/>
    </source>
</evidence>
<reference evidence="8 9" key="1">
    <citation type="submission" date="2021-01" db="EMBL/GenBank/DDBJ databases">
        <title>Genome public.</title>
        <authorList>
            <person name="Liu C."/>
            <person name="Sun Q."/>
        </authorList>
    </citation>
    <scope>NUCLEOTIDE SEQUENCE [LARGE SCALE GENOMIC DNA]</scope>
    <source>
        <strain evidence="8 9">YIM B02515</strain>
    </source>
</reference>
<keyword evidence="5" id="KW-0326">Glycosidase</keyword>
<evidence type="ECO:0000259" key="6">
    <source>
        <dbReference type="Pfam" id="PF00728"/>
    </source>
</evidence>
<gene>
    <name evidence="8" type="ORF">JK636_10380</name>
</gene>